<dbReference type="PANTHER" id="PTHR34703:SF1">
    <property type="entry name" value="ANTIPORTER SUBUNIT MNHG2-RELATED"/>
    <property type="match status" value="1"/>
</dbReference>
<dbReference type="NCBIfam" id="TIGR01300">
    <property type="entry name" value="CPA3_mnhG_phaG"/>
    <property type="match status" value="1"/>
</dbReference>
<evidence type="ECO:0000256" key="1">
    <source>
        <dbReference type="SAM" id="Phobius"/>
    </source>
</evidence>
<protein>
    <submittedName>
        <fullName evidence="2">Monovalent cation/H(+) antiporter subunit G</fullName>
    </submittedName>
</protein>
<dbReference type="GO" id="GO:0015385">
    <property type="term" value="F:sodium:proton antiporter activity"/>
    <property type="evidence" value="ECO:0007669"/>
    <property type="project" value="TreeGrafter"/>
</dbReference>
<evidence type="ECO:0000313" key="2">
    <source>
        <dbReference type="EMBL" id="QOY53181.1"/>
    </source>
</evidence>
<dbReference type="PANTHER" id="PTHR34703">
    <property type="entry name" value="ANTIPORTER SUBUNIT MNHG2-RELATED"/>
    <property type="match status" value="1"/>
</dbReference>
<keyword evidence="1" id="KW-1133">Transmembrane helix</keyword>
<dbReference type="KEGG" id="sbal:HUE88_05750"/>
<gene>
    <name evidence="2" type="ORF">HUE88_05750</name>
</gene>
<feature type="transmembrane region" description="Helical" evidence="1">
    <location>
        <begin position="70"/>
        <end position="90"/>
    </location>
</feature>
<keyword evidence="3" id="KW-1185">Reference proteome</keyword>
<sequence length="99" mass="10781">MTLLDYATLILLILGAIFFFAGTLGLIRFPDVYTRLHALTKADNVGLGLIIAGLCLQAESWTIVGKLFLIWVLVLSSGATSAHLIAKSALHKGIPFWKR</sequence>
<proteinExistence type="predicted"/>
<reference evidence="2 3" key="1">
    <citation type="submission" date="2020-05" db="EMBL/GenBank/DDBJ databases">
        <title>Sulfurimonas marisnigri, sp. nov., and Sulfurimonas baltica, sp. nov., manganese oxide reducing chemolithoautotrophs of the class Epsilonproteobacteria isolated from the pelagic redoxclines of the Black and Baltic Seas and emended description of the genus Sulfurimonas.</title>
        <authorList>
            <person name="Henkel J.V."/>
            <person name="Laudan C."/>
            <person name="Werner J."/>
            <person name="Neu T."/>
            <person name="Plewe S."/>
            <person name="Sproer C."/>
            <person name="Bunk B."/>
            <person name="Schulz-Vogt H.N."/>
        </authorList>
    </citation>
    <scope>NUCLEOTIDE SEQUENCE [LARGE SCALE GENOMIC DNA]</scope>
    <source>
        <strain evidence="2 3">GD2</strain>
    </source>
</reference>
<keyword evidence="1" id="KW-0812">Transmembrane</keyword>
<dbReference type="InterPro" id="IPR005133">
    <property type="entry name" value="PhaG_MnhG_YufB"/>
</dbReference>
<name>A0A7S7LXI0_9BACT</name>
<feature type="transmembrane region" description="Helical" evidence="1">
    <location>
        <begin position="6"/>
        <end position="27"/>
    </location>
</feature>
<dbReference type="Proteomes" id="UP000593994">
    <property type="component" value="Chromosome"/>
</dbReference>
<dbReference type="Pfam" id="PF03334">
    <property type="entry name" value="PhaG_MnhG_YufB"/>
    <property type="match status" value="1"/>
</dbReference>
<dbReference type="AlphaFoldDB" id="A0A7S7LXI0"/>
<accession>A0A7S7LXI0</accession>
<keyword evidence="1" id="KW-0472">Membrane</keyword>
<evidence type="ECO:0000313" key="3">
    <source>
        <dbReference type="Proteomes" id="UP000593994"/>
    </source>
</evidence>
<dbReference type="EMBL" id="CP054492">
    <property type="protein sequence ID" value="QOY53181.1"/>
    <property type="molecule type" value="Genomic_DNA"/>
</dbReference>
<organism evidence="2 3">
    <name type="scientific">Candidatus Sulfurimonas baltica</name>
    <dbReference type="NCBI Taxonomy" id="2740404"/>
    <lineage>
        <taxon>Bacteria</taxon>
        <taxon>Pseudomonadati</taxon>
        <taxon>Campylobacterota</taxon>
        <taxon>Epsilonproteobacteria</taxon>
        <taxon>Campylobacterales</taxon>
        <taxon>Sulfurimonadaceae</taxon>
        <taxon>Sulfurimonas</taxon>
    </lineage>
</organism>